<evidence type="ECO:0000259" key="1">
    <source>
        <dbReference type="PROSITE" id="PS50035"/>
    </source>
</evidence>
<proteinExistence type="predicted"/>
<dbReference type="AlphaFoldDB" id="A0A9Q9AWI6"/>
<dbReference type="Pfam" id="PF13091">
    <property type="entry name" value="PLDc_2"/>
    <property type="match status" value="1"/>
</dbReference>
<evidence type="ECO:0000313" key="2">
    <source>
        <dbReference type="EMBL" id="USW53830.1"/>
    </source>
</evidence>
<feature type="domain" description="PLD phosphodiesterase" evidence="1">
    <location>
        <begin position="126"/>
        <end position="153"/>
    </location>
</feature>
<dbReference type="PANTHER" id="PTHR21248">
    <property type="entry name" value="CARDIOLIPIN SYNTHASE"/>
    <property type="match status" value="1"/>
</dbReference>
<dbReference type="PROSITE" id="PS50035">
    <property type="entry name" value="PLD"/>
    <property type="match status" value="2"/>
</dbReference>
<name>A0A9Q9AWI6_9PEZI</name>
<dbReference type="OrthoDB" id="2958217at2759"/>
<protein>
    <submittedName>
        <fullName evidence="2">Phospholipase D/Transphosphatidylase</fullName>
    </submittedName>
</protein>
<evidence type="ECO:0000313" key="3">
    <source>
        <dbReference type="Proteomes" id="UP001056384"/>
    </source>
</evidence>
<keyword evidence="3" id="KW-1185">Reference proteome</keyword>
<feature type="domain" description="PLD phosphodiesterase" evidence="1">
    <location>
        <begin position="350"/>
        <end position="372"/>
    </location>
</feature>
<dbReference type="Proteomes" id="UP001056384">
    <property type="component" value="Chromosome 5"/>
</dbReference>
<dbReference type="Gene3D" id="3.30.870.10">
    <property type="entry name" value="Endonuclease Chain A"/>
    <property type="match status" value="2"/>
</dbReference>
<dbReference type="EMBL" id="CP099422">
    <property type="protein sequence ID" value="USW53830.1"/>
    <property type="molecule type" value="Genomic_DNA"/>
</dbReference>
<dbReference type="GO" id="GO:0032049">
    <property type="term" value="P:cardiolipin biosynthetic process"/>
    <property type="evidence" value="ECO:0007669"/>
    <property type="project" value="UniProtKB-ARBA"/>
</dbReference>
<dbReference type="InterPro" id="IPR001736">
    <property type="entry name" value="PLipase_D/transphosphatidylase"/>
</dbReference>
<dbReference type="InterPro" id="IPR025202">
    <property type="entry name" value="PLD-like_dom"/>
</dbReference>
<dbReference type="CDD" id="cd00138">
    <property type="entry name" value="PLDc_SF"/>
    <property type="match status" value="1"/>
</dbReference>
<dbReference type="GO" id="GO:0030572">
    <property type="term" value="F:phosphatidyltransferase activity"/>
    <property type="evidence" value="ECO:0007669"/>
    <property type="project" value="UniProtKB-ARBA"/>
</dbReference>
<organism evidence="2 3">
    <name type="scientific">Septoria linicola</name>
    <dbReference type="NCBI Taxonomy" id="215465"/>
    <lineage>
        <taxon>Eukaryota</taxon>
        <taxon>Fungi</taxon>
        <taxon>Dikarya</taxon>
        <taxon>Ascomycota</taxon>
        <taxon>Pezizomycotina</taxon>
        <taxon>Dothideomycetes</taxon>
        <taxon>Dothideomycetidae</taxon>
        <taxon>Mycosphaerellales</taxon>
        <taxon>Mycosphaerellaceae</taxon>
        <taxon>Septoria</taxon>
    </lineage>
</organism>
<dbReference type="SUPFAM" id="SSF56024">
    <property type="entry name" value="Phospholipase D/nuclease"/>
    <property type="match status" value="2"/>
</dbReference>
<gene>
    <name evidence="2" type="ORF">Slin15195_G071490</name>
</gene>
<reference evidence="2" key="1">
    <citation type="submission" date="2022-06" db="EMBL/GenBank/DDBJ databases">
        <title>Complete genome sequences of two strains of the flax pathogen Septoria linicola.</title>
        <authorList>
            <person name="Lapalu N."/>
            <person name="Simon A."/>
            <person name="Demenou B."/>
            <person name="Paumier D."/>
            <person name="Guillot M.-P."/>
            <person name="Gout L."/>
            <person name="Valade R."/>
        </authorList>
    </citation>
    <scope>NUCLEOTIDE SEQUENCE</scope>
    <source>
        <strain evidence="2">SE15195</strain>
    </source>
</reference>
<dbReference type="PANTHER" id="PTHR21248:SF11">
    <property type="entry name" value="PLD PHOSPHODIESTERASE DOMAIN-CONTAINING PROTEIN"/>
    <property type="match status" value="1"/>
</dbReference>
<sequence length="396" mass="43495">MGDLASVHDITFGTGHEIYGKTILPAIEAAQDEVILVTCFWAASDTRNAVKETLLKLNSTAVQRGDKKIRVRIGFSSCSLFQKLFHTSSPAGRTYTPSEWTKKLGLPAQEAIPGLDLQVKSIFFLPFSVWHPKFVIIDGKEVFLPSCNVSWEDWFEGCVRFDGLIVRSFIDFWISHWKSQGDNAPITVAQENLPSTASVLGLANVACKFLPSSHHRNPNFRLPWQQCAPAPKTPLNVELLDLFAGATRTIYMQTPNVTCPPVLDALLQALKRGVNVTILTSEKLMILEQLVTAGTTTSRCVRNLIRKHEALLLGQSDEEAGFARVGSLQISYYVSRAQPKAGSAEPVQSHLKLTIVDGEAIVFGSGNMDRASWFTSQELGVAFYSGSGRAKKAGLQ</sequence>
<accession>A0A9Q9AWI6</accession>